<evidence type="ECO:0000313" key="1">
    <source>
        <dbReference type="EMBL" id="SHJ11187.1"/>
    </source>
</evidence>
<keyword evidence="2" id="KW-1185">Reference proteome</keyword>
<dbReference type="AlphaFoldDB" id="A0A1M6GMJ4"/>
<gene>
    <name evidence="1" type="ORF">SAMN05421803_103464</name>
</gene>
<reference evidence="1 2" key="1">
    <citation type="submission" date="2016-11" db="EMBL/GenBank/DDBJ databases">
        <authorList>
            <person name="Jaros S."/>
            <person name="Januszkiewicz K."/>
            <person name="Wedrychowicz H."/>
        </authorList>
    </citation>
    <scope>NUCLEOTIDE SEQUENCE [LARGE SCALE GENOMIC DNA]</scope>
    <source>
        <strain evidence="1 2">CGMCC 4.5723</strain>
    </source>
</reference>
<dbReference type="STRING" id="758803.SAMN05421803_103464"/>
<dbReference type="SUPFAM" id="SSF53335">
    <property type="entry name" value="S-adenosyl-L-methionine-dependent methyltransferases"/>
    <property type="match status" value="1"/>
</dbReference>
<dbReference type="Proteomes" id="UP000184452">
    <property type="component" value="Unassembled WGS sequence"/>
</dbReference>
<dbReference type="InterPro" id="IPR029063">
    <property type="entry name" value="SAM-dependent_MTases_sf"/>
</dbReference>
<accession>A0A1M6GMJ4</accession>
<organism evidence="1 2">
    <name type="scientific">Nocardiopsis flavescens</name>
    <dbReference type="NCBI Taxonomy" id="758803"/>
    <lineage>
        <taxon>Bacteria</taxon>
        <taxon>Bacillati</taxon>
        <taxon>Actinomycetota</taxon>
        <taxon>Actinomycetes</taxon>
        <taxon>Streptosporangiales</taxon>
        <taxon>Nocardiopsidaceae</taxon>
        <taxon>Nocardiopsis</taxon>
    </lineage>
</organism>
<dbReference type="RefSeq" id="WP_073377389.1">
    <property type="nucleotide sequence ID" value="NZ_FQZK01000003.1"/>
</dbReference>
<evidence type="ECO:0000313" key="2">
    <source>
        <dbReference type="Proteomes" id="UP000184452"/>
    </source>
</evidence>
<dbReference type="EMBL" id="FQZK01000003">
    <property type="protein sequence ID" value="SHJ11187.1"/>
    <property type="molecule type" value="Genomic_DNA"/>
</dbReference>
<protein>
    <submittedName>
        <fullName evidence="1">Uncharacterized protein</fullName>
    </submittedName>
</protein>
<proteinExistence type="predicted"/>
<name>A0A1M6GMJ4_9ACTN</name>
<sequence>MSVFATEHKSAPHYLDIAANTHGEEKGFLVVKALERLETRRPHVVEIGPGGGAAVGFLASRLREPRHGDGQVHLTLVEVPGVTSQALSRVVDEFNEVGSCELVHGLAQDLGSLLSRPADVVSASALVHEVYSYGGGYGGLHALIRILGSVIEPYGYFAYRDLFSVADRCLHERVTHAYDAPSWLRFLRMFTPRYLNHGKHSYHHIRDQVTARQDSRLVEVADLDVETCAVIGAPIGLFREIQRHYITFRDHVWRSGVLGFIPILDGELSAEWLDARTGHKLVHYILSSTEWLPRSCRDMLEALSEPYADHRTVDGDIFDLCTDLALDAFLAAAEQGDPVCERVWEEWSAREGRETYAYLTIDELITEFAVTSARANPSRPTVLLPSSAEDIVVRQRHYYNRYLTKRLANPLPDAKQLVLFRNIPVTDSRTLGEALGGVQESVGKHNLARVYAALNPGRG</sequence>